<dbReference type="CDD" id="cd03143">
    <property type="entry name" value="A4_beta-galactosidase_middle_domain"/>
    <property type="match status" value="1"/>
</dbReference>
<dbReference type="InterPro" id="IPR053161">
    <property type="entry name" value="Ulvan_degrading_GH"/>
</dbReference>
<dbReference type="EMBL" id="KQ947431">
    <property type="protein sequence ID" value="KUJ09551.1"/>
    <property type="molecule type" value="Genomic_DNA"/>
</dbReference>
<dbReference type="OrthoDB" id="2579248at2759"/>
<dbReference type="Proteomes" id="UP000070700">
    <property type="component" value="Unassembled WGS sequence"/>
</dbReference>
<sequence>MDYLVSLLPARAPSQPELAQKKPPNPLSYPKSSERFSYELFKTPTSEYRGAPFWAWNTKLDKEQLLRQIDNFKDMGMGGFHAHVRTGLDTEYMGSEFMDMISACVEHAEKQEMLACLYDDDRWPSGAAGGKVIEQDPNNKGKHILFTPHLYGTIPLGGDRTSSSARACRSENGKLLASYDVELDDNGCLKSYRALKKGESGKNVWYAYMETNPSSPWFNDQTYVDSLSPAAIATFIETTHEVYKSKVGDKFGTVIPCIFTDEPQFATKTQLSNPKSGDDVFLPWTTDIPETFKEEYSADLVKGLPEVIWNLPNGRPSLTRYRYHDHVCERFVSAFMDQLSQWARKNNLMLDGHMMEEPTLHSQTTALGEAMRCYRNMDMPGMDLLVDWIEYNTAKQVSSVSRQNGTKGSMSELYGVTHWTFTFEGHKGCGDWQAALGITFRVHHLCWVSMAGEGKRDYPACIGYQSPWYEEYGYIETHFARVGVAMTRGKPVTRVGVIHPIESYWLAFGPNGSGDELGRRDQAFGDLTNWLLHALIDFDFISESLLPNQSPRKPHGKYLQVGHCQYDVVIVPNLRTIRFTTLKVLRDLAKRGGKVIIAGSAPDLIDAQVPSSPPFIDNSTSVYWSEQAILGALEQHREIKITDVQGNRAETLLHQIRQDGDERFIFICNTDRNNAHQTTVQLKGTWKVEKLDTLSGNESLVHSSYKGGWTSFPYRFEGCASLLLRLYPSKGDLLALIKFPSDRLDVVRTTVLVSLDSMTLSEPNVLMLDYAQFKLNNDGWSSPTEVLRIDNILRSRLNIPRKGAAWKQPWAVPASERKPLGSVKLMFKFHSDLTLKETTKLALEDPETMDITVNGLSIPHPGADSPIDKTENYWVDESIRTIDLPPQIITKGENSIELSFPFGILTNIERVYLLGDFGVDLKGPSGRPSLTPLKKSTLSWGDITTQLLPFYVGNVTYNCSINIPTSPTGETAKSTTTLHVPPFSSPVLTVHTSANQKLGAIALQPHTLDLGHLPSGQSNIQITAFGNRYNCFGHIHLRDGITNQCWPDIWRTEGDWWTDDYSVRPIGVLTPPEIIVEMQVEDTSASSGKNLGVEEERSRKSSDSWFVIGGS</sequence>
<dbReference type="RefSeq" id="XP_018063906.1">
    <property type="nucleotide sequence ID" value="XM_018211154.1"/>
</dbReference>
<evidence type="ECO:0000313" key="3">
    <source>
        <dbReference type="Proteomes" id="UP000070700"/>
    </source>
</evidence>
<dbReference type="PANTHER" id="PTHR36848">
    <property type="entry name" value="DNA-BINDING PROTEIN (PUTATIVE SECRETED PROTEIN)-RELATED"/>
    <property type="match status" value="1"/>
</dbReference>
<dbReference type="InParanoid" id="A0A132BAY2"/>
<evidence type="ECO:0008006" key="4">
    <source>
        <dbReference type="Google" id="ProtNLM"/>
    </source>
</evidence>
<proteinExistence type="predicted"/>
<evidence type="ECO:0000313" key="2">
    <source>
        <dbReference type="EMBL" id="KUJ09551.1"/>
    </source>
</evidence>
<keyword evidence="3" id="KW-1185">Reference proteome</keyword>
<protein>
    <recommendedName>
        <fullName evidence="4">Glycoside hydrolase family 2 protein</fullName>
    </recommendedName>
</protein>
<dbReference type="STRING" id="149040.A0A132BAY2"/>
<organism evidence="2 3">
    <name type="scientific">Mollisia scopiformis</name>
    <name type="common">Conifer needle endophyte fungus</name>
    <name type="synonym">Phialocephala scopiformis</name>
    <dbReference type="NCBI Taxonomy" id="149040"/>
    <lineage>
        <taxon>Eukaryota</taxon>
        <taxon>Fungi</taxon>
        <taxon>Dikarya</taxon>
        <taxon>Ascomycota</taxon>
        <taxon>Pezizomycotina</taxon>
        <taxon>Leotiomycetes</taxon>
        <taxon>Helotiales</taxon>
        <taxon>Mollisiaceae</taxon>
        <taxon>Mollisia</taxon>
    </lineage>
</organism>
<accession>A0A132BAY2</accession>
<feature type="region of interest" description="Disordered" evidence="1">
    <location>
        <begin position="1085"/>
        <end position="1111"/>
    </location>
</feature>
<dbReference type="InterPro" id="IPR029062">
    <property type="entry name" value="Class_I_gatase-like"/>
</dbReference>
<dbReference type="AlphaFoldDB" id="A0A132BAY2"/>
<name>A0A132BAY2_MOLSC</name>
<dbReference type="KEGG" id="psco:LY89DRAFT_627719"/>
<evidence type="ECO:0000256" key="1">
    <source>
        <dbReference type="SAM" id="MobiDB-lite"/>
    </source>
</evidence>
<dbReference type="GeneID" id="28820880"/>
<feature type="compositionally biased region" description="Basic and acidic residues" evidence="1">
    <location>
        <begin position="1092"/>
        <end position="1102"/>
    </location>
</feature>
<dbReference type="PANTHER" id="PTHR36848:SF2">
    <property type="entry name" value="SECRETED PROTEIN"/>
    <property type="match status" value="1"/>
</dbReference>
<reference evidence="2 3" key="1">
    <citation type="submission" date="2015-10" db="EMBL/GenBank/DDBJ databases">
        <title>Full genome of DAOMC 229536 Phialocephala scopiformis, a fungal endophyte of spruce producing the potent anti-insectan compound rugulosin.</title>
        <authorList>
            <consortium name="DOE Joint Genome Institute"/>
            <person name="Walker A.K."/>
            <person name="Frasz S.L."/>
            <person name="Seifert K.A."/>
            <person name="Miller J.D."/>
            <person name="Mondo S.J."/>
            <person name="Labutti K."/>
            <person name="Lipzen A."/>
            <person name="Dockter R."/>
            <person name="Kennedy M."/>
            <person name="Grigoriev I.V."/>
            <person name="Spatafora J.W."/>
        </authorList>
    </citation>
    <scope>NUCLEOTIDE SEQUENCE [LARGE SCALE GENOMIC DNA]</scope>
    <source>
        <strain evidence="2 3">CBS 120377</strain>
    </source>
</reference>
<gene>
    <name evidence="2" type="ORF">LY89DRAFT_627719</name>
</gene>
<dbReference type="Gene3D" id="3.40.50.880">
    <property type="match status" value="1"/>
</dbReference>